<dbReference type="PROSITE" id="PS51253">
    <property type="entry name" value="HTH_CENPB"/>
    <property type="match status" value="1"/>
</dbReference>
<name>A0A9Q1CXZ9_CONCO</name>
<evidence type="ECO:0000313" key="9">
    <source>
        <dbReference type="Proteomes" id="UP001152803"/>
    </source>
</evidence>
<dbReference type="Pfam" id="PF03184">
    <property type="entry name" value="DDE_1"/>
    <property type="match status" value="1"/>
</dbReference>
<gene>
    <name evidence="8" type="ORF">COCON_G00215800</name>
</gene>
<accession>A0A9Q1CXZ9</accession>
<proteinExistence type="predicted"/>
<evidence type="ECO:0000259" key="6">
    <source>
        <dbReference type="PROSITE" id="PS50960"/>
    </source>
</evidence>
<keyword evidence="3 4" id="KW-0539">Nucleus</keyword>
<feature type="domain" description="HTH CENPB-type" evidence="7">
    <location>
        <begin position="64"/>
        <end position="134"/>
    </location>
</feature>
<dbReference type="PANTHER" id="PTHR19303">
    <property type="entry name" value="TRANSPOSON"/>
    <property type="match status" value="1"/>
</dbReference>
<dbReference type="InterPro" id="IPR004875">
    <property type="entry name" value="DDE_SF_endonuclease_dom"/>
</dbReference>
<evidence type="ECO:0000256" key="1">
    <source>
        <dbReference type="ARBA" id="ARBA00004123"/>
    </source>
</evidence>
<dbReference type="GO" id="GO:0005634">
    <property type="term" value="C:nucleus"/>
    <property type="evidence" value="ECO:0007669"/>
    <property type="project" value="UniProtKB-SubCell"/>
</dbReference>
<dbReference type="Pfam" id="PF03221">
    <property type="entry name" value="HTH_Tnp_Tc5"/>
    <property type="match status" value="1"/>
</dbReference>
<dbReference type="PROSITE" id="PS50960">
    <property type="entry name" value="HTH_PSQ"/>
    <property type="match status" value="1"/>
</dbReference>
<dbReference type="Proteomes" id="UP001152803">
    <property type="component" value="Unassembled WGS sequence"/>
</dbReference>
<reference evidence="8" key="1">
    <citation type="journal article" date="2023" name="Science">
        <title>Genome structures resolve the early diversification of teleost fishes.</title>
        <authorList>
            <person name="Parey E."/>
            <person name="Louis A."/>
            <person name="Montfort J."/>
            <person name="Bouchez O."/>
            <person name="Roques C."/>
            <person name="Iampietro C."/>
            <person name="Lluch J."/>
            <person name="Castinel A."/>
            <person name="Donnadieu C."/>
            <person name="Desvignes T."/>
            <person name="Floi Bucao C."/>
            <person name="Jouanno E."/>
            <person name="Wen M."/>
            <person name="Mejri S."/>
            <person name="Dirks R."/>
            <person name="Jansen H."/>
            <person name="Henkel C."/>
            <person name="Chen W.J."/>
            <person name="Zahm M."/>
            <person name="Cabau C."/>
            <person name="Klopp C."/>
            <person name="Thompson A.W."/>
            <person name="Robinson-Rechavi M."/>
            <person name="Braasch I."/>
            <person name="Lecointre G."/>
            <person name="Bobe J."/>
            <person name="Postlethwait J.H."/>
            <person name="Berthelot C."/>
            <person name="Roest Crollius H."/>
            <person name="Guiguen Y."/>
        </authorList>
    </citation>
    <scope>NUCLEOTIDE SEQUENCE</scope>
    <source>
        <strain evidence="8">Concon-B</strain>
    </source>
</reference>
<dbReference type="SUPFAM" id="SSF46689">
    <property type="entry name" value="Homeodomain-like"/>
    <property type="match status" value="2"/>
</dbReference>
<dbReference type="InterPro" id="IPR050863">
    <property type="entry name" value="CenT-Element_Derived"/>
</dbReference>
<dbReference type="InterPro" id="IPR009057">
    <property type="entry name" value="Homeodomain-like_sf"/>
</dbReference>
<sequence>MAAGVKRVSLPLGEKVQIVEELESTGVSQTIVARKFGVSTSQVSRIMRDKARLLLQRERNFNQHRKRQRFAKEKHIDHKLLMWARQQLAEGVQVSCATLKQRATELAQAEGTAFTPSDSWITRWRDRHNIANRRRKQKNPEQTRAPAAVDWKATILKHILESYSPTNIFSAHEVGLWFRAVPERHASDWEPVRCRAGDRITALLCANMAGTERQPLLVIGNTKHPRCFPGDLQSLPVSYASASKALMTSQLFQQWLQRWDRSLRSTERRVCLLVNDGPAHPSTVPLSNIQLWFLPSRSAQVIQPMAVGVSRVWKAHFRSRLYARIGAALQAEPGRSAGDVARNVSLLDALYLAEEAWSSVSEATVADCFHRGIFCRDEAAEVCEETESLAGVALPEGLTAAEFERYVDADDRLEATGAPGRPKQARPVDGLRVVKVEASDEDSEDEVAPAPLTLPQQVQMVAHLRQLLQEGGMHTALPLLRTVEAQVHAHAHRARGARTPHATPPNQRPSSSSL</sequence>
<evidence type="ECO:0000256" key="2">
    <source>
        <dbReference type="ARBA" id="ARBA00023125"/>
    </source>
</evidence>
<keyword evidence="2 4" id="KW-0238">DNA-binding</keyword>
<comment type="caution">
    <text evidence="8">The sequence shown here is derived from an EMBL/GenBank/DDBJ whole genome shotgun (WGS) entry which is preliminary data.</text>
</comment>
<evidence type="ECO:0000313" key="8">
    <source>
        <dbReference type="EMBL" id="KAJ8252268.1"/>
    </source>
</evidence>
<dbReference type="Gene3D" id="1.10.10.60">
    <property type="entry name" value="Homeodomain-like"/>
    <property type="match status" value="2"/>
</dbReference>
<dbReference type="PANTHER" id="PTHR19303:SF73">
    <property type="entry name" value="PROTEIN PDC2"/>
    <property type="match status" value="1"/>
</dbReference>
<evidence type="ECO:0000256" key="4">
    <source>
        <dbReference type="PROSITE-ProRule" id="PRU00320"/>
    </source>
</evidence>
<dbReference type="SMART" id="SM00674">
    <property type="entry name" value="CENPB"/>
    <property type="match status" value="1"/>
</dbReference>
<dbReference type="Pfam" id="PF04218">
    <property type="entry name" value="CENP-B_N"/>
    <property type="match status" value="1"/>
</dbReference>
<keyword evidence="9" id="KW-1185">Reference proteome</keyword>
<protein>
    <submittedName>
        <fullName evidence="8">Uncharacterized protein</fullName>
    </submittedName>
</protein>
<dbReference type="InterPro" id="IPR006600">
    <property type="entry name" value="HTH_CenpB_DNA-bd_dom"/>
</dbReference>
<evidence type="ECO:0000256" key="5">
    <source>
        <dbReference type="SAM" id="MobiDB-lite"/>
    </source>
</evidence>
<feature type="region of interest" description="Disordered" evidence="5">
    <location>
        <begin position="487"/>
        <end position="514"/>
    </location>
</feature>
<dbReference type="GO" id="GO:0003677">
    <property type="term" value="F:DNA binding"/>
    <property type="evidence" value="ECO:0007669"/>
    <property type="project" value="UniProtKB-UniRule"/>
</dbReference>
<evidence type="ECO:0000259" key="7">
    <source>
        <dbReference type="PROSITE" id="PS51253"/>
    </source>
</evidence>
<comment type="subcellular location">
    <subcellularLocation>
        <location evidence="1 4">Nucleus</location>
    </subcellularLocation>
</comment>
<evidence type="ECO:0000256" key="3">
    <source>
        <dbReference type="ARBA" id="ARBA00023242"/>
    </source>
</evidence>
<dbReference type="EMBL" id="JAFJMO010000017">
    <property type="protein sequence ID" value="KAJ8252268.1"/>
    <property type="molecule type" value="Genomic_DNA"/>
</dbReference>
<dbReference type="AlphaFoldDB" id="A0A9Q1CXZ9"/>
<dbReference type="InterPro" id="IPR007889">
    <property type="entry name" value="HTH_Psq"/>
</dbReference>
<feature type="compositionally biased region" description="Basic residues" evidence="5">
    <location>
        <begin position="489"/>
        <end position="498"/>
    </location>
</feature>
<feature type="DNA-binding region" description="H-T-H motif" evidence="4">
    <location>
        <begin position="29"/>
        <end position="49"/>
    </location>
</feature>
<feature type="domain" description="HTH psq-type" evidence="6">
    <location>
        <begin position="1"/>
        <end position="53"/>
    </location>
</feature>
<dbReference type="OrthoDB" id="125347at2759"/>
<organism evidence="8 9">
    <name type="scientific">Conger conger</name>
    <name type="common">Conger eel</name>
    <name type="synonym">Muraena conger</name>
    <dbReference type="NCBI Taxonomy" id="82655"/>
    <lineage>
        <taxon>Eukaryota</taxon>
        <taxon>Metazoa</taxon>
        <taxon>Chordata</taxon>
        <taxon>Craniata</taxon>
        <taxon>Vertebrata</taxon>
        <taxon>Euteleostomi</taxon>
        <taxon>Actinopterygii</taxon>
        <taxon>Neopterygii</taxon>
        <taxon>Teleostei</taxon>
        <taxon>Anguilliformes</taxon>
        <taxon>Congridae</taxon>
        <taxon>Conger</taxon>
    </lineage>
</organism>